<evidence type="ECO:0000313" key="2">
    <source>
        <dbReference type="Proteomes" id="UP001500908"/>
    </source>
</evidence>
<keyword evidence="2" id="KW-1185">Reference proteome</keyword>
<dbReference type="EMBL" id="BAABDD010000004">
    <property type="protein sequence ID" value="GAA3734568.1"/>
    <property type="molecule type" value="Genomic_DNA"/>
</dbReference>
<sequence length="120" mass="13307">MFMVSRKVIITSLWRDRLARLAGKRPVRPRPASPYLSRSAENGLVGRVRRFHRTGQGPLPPDSASAAAVTRRRRTLLRFAGSPSRLGFGERLFGSVAWLAAVSFRFPTIFRGGGWGRTGV</sequence>
<gene>
    <name evidence="1" type="ORF">GCM10022402_13570</name>
</gene>
<organism evidence="1 2">
    <name type="scientific">Salinactinospora qingdaonensis</name>
    <dbReference type="NCBI Taxonomy" id="702744"/>
    <lineage>
        <taxon>Bacteria</taxon>
        <taxon>Bacillati</taxon>
        <taxon>Actinomycetota</taxon>
        <taxon>Actinomycetes</taxon>
        <taxon>Streptosporangiales</taxon>
        <taxon>Nocardiopsidaceae</taxon>
        <taxon>Salinactinospora</taxon>
    </lineage>
</organism>
<protein>
    <submittedName>
        <fullName evidence="1">Uncharacterized protein</fullName>
    </submittedName>
</protein>
<evidence type="ECO:0000313" key="1">
    <source>
        <dbReference type="EMBL" id="GAA3734568.1"/>
    </source>
</evidence>
<reference evidence="2" key="1">
    <citation type="journal article" date="2019" name="Int. J. Syst. Evol. Microbiol.">
        <title>The Global Catalogue of Microorganisms (GCM) 10K type strain sequencing project: providing services to taxonomists for standard genome sequencing and annotation.</title>
        <authorList>
            <consortium name="The Broad Institute Genomics Platform"/>
            <consortium name="The Broad Institute Genome Sequencing Center for Infectious Disease"/>
            <person name="Wu L."/>
            <person name="Ma J."/>
        </authorList>
    </citation>
    <scope>NUCLEOTIDE SEQUENCE [LARGE SCALE GENOMIC DNA]</scope>
    <source>
        <strain evidence="2">JCM 17137</strain>
    </source>
</reference>
<dbReference type="Proteomes" id="UP001500908">
    <property type="component" value="Unassembled WGS sequence"/>
</dbReference>
<proteinExistence type="predicted"/>
<name>A0ABP7FA73_9ACTN</name>
<comment type="caution">
    <text evidence="1">The sequence shown here is derived from an EMBL/GenBank/DDBJ whole genome shotgun (WGS) entry which is preliminary data.</text>
</comment>
<accession>A0ABP7FA73</accession>